<dbReference type="PANTHER" id="PTHR11012">
    <property type="entry name" value="PROTEIN KINASE-LIKE DOMAIN-CONTAINING"/>
    <property type="match status" value="1"/>
</dbReference>
<sequence>MCAAGALCPRPLLVERSASGQPPNGRKRRAGTLQSSDRIQGLLRRFKVLPEDGGEENDQAVICMTKLQGGMWSSSQAEPALSWLARLHALFWGEARASAAVAAGVSDQAGFWHLDNRSIEFDRMGDGPLKRAAAGVDARLKADAMQTLCHGDPKGANIMWDAEKGVLMYDFQWFGKGPPTKDLTYFFATAALNGRRWNQSKDQEEQYLRFYHRELCALLEAQGDEPPTFEYLHDSYRLACFDYRRWQEGGFSWGNQDLLDAGVEHVLSKIGAGGKAPTTEEEYTERIFQCFPP</sequence>
<accession>A0ABN9RYC4</accession>
<name>A0ABN9RYC4_9DINO</name>
<feature type="region of interest" description="Disordered" evidence="1">
    <location>
        <begin position="15"/>
        <end position="34"/>
    </location>
</feature>
<protein>
    <recommendedName>
        <fullName evidence="4">CHK kinase-like domain-containing protein</fullName>
    </recommendedName>
</protein>
<comment type="caution">
    <text evidence="2">The sequence shown here is derived from an EMBL/GenBank/DDBJ whole genome shotgun (WGS) entry which is preliminary data.</text>
</comment>
<organism evidence="2 3">
    <name type="scientific">Prorocentrum cordatum</name>
    <dbReference type="NCBI Taxonomy" id="2364126"/>
    <lineage>
        <taxon>Eukaryota</taxon>
        <taxon>Sar</taxon>
        <taxon>Alveolata</taxon>
        <taxon>Dinophyceae</taxon>
        <taxon>Prorocentrales</taxon>
        <taxon>Prorocentraceae</taxon>
        <taxon>Prorocentrum</taxon>
    </lineage>
</organism>
<reference evidence="2" key="1">
    <citation type="submission" date="2023-10" db="EMBL/GenBank/DDBJ databases">
        <authorList>
            <person name="Chen Y."/>
            <person name="Shah S."/>
            <person name="Dougan E. K."/>
            <person name="Thang M."/>
            <person name="Chan C."/>
        </authorList>
    </citation>
    <scope>NUCLEOTIDE SEQUENCE [LARGE SCALE GENOMIC DNA]</scope>
</reference>
<dbReference type="EMBL" id="CAUYUJ010008323">
    <property type="protein sequence ID" value="CAK0823565.1"/>
    <property type="molecule type" value="Genomic_DNA"/>
</dbReference>
<dbReference type="Gene3D" id="3.90.1200.10">
    <property type="match status" value="1"/>
</dbReference>
<dbReference type="Pfam" id="PF02958">
    <property type="entry name" value="EcKL"/>
    <property type="match status" value="1"/>
</dbReference>
<evidence type="ECO:0000256" key="1">
    <source>
        <dbReference type="SAM" id="MobiDB-lite"/>
    </source>
</evidence>
<dbReference type="PANTHER" id="PTHR11012:SF30">
    <property type="entry name" value="PROTEIN KINASE-LIKE DOMAIN-CONTAINING"/>
    <property type="match status" value="1"/>
</dbReference>
<dbReference type="SUPFAM" id="SSF56112">
    <property type="entry name" value="Protein kinase-like (PK-like)"/>
    <property type="match status" value="1"/>
</dbReference>
<dbReference type="InterPro" id="IPR004119">
    <property type="entry name" value="EcKL"/>
</dbReference>
<evidence type="ECO:0000313" key="3">
    <source>
        <dbReference type="Proteomes" id="UP001189429"/>
    </source>
</evidence>
<dbReference type="Proteomes" id="UP001189429">
    <property type="component" value="Unassembled WGS sequence"/>
</dbReference>
<evidence type="ECO:0008006" key="4">
    <source>
        <dbReference type="Google" id="ProtNLM"/>
    </source>
</evidence>
<gene>
    <name evidence="2" type="ORF">PCOR1329_LOCUS24227</name>
</gene>
<evidence type="ECO:0000313" key="2">
    <source>
        <dbReference type="EMBL" id="CAK0823565.1"/>
    </source>
</evidence>
<proteinExistence type="predicted"/>
<keyword evidence="3" id="KW-1185">Reference proteome</keyword>
<dbReference type="InterPro" id="IPR011009">
    <property type="entry name" value="Kinase-like_dom_sf"/>
</dbReference>